<dbReference type="EMBL" id="QEAM01000272">
    <property type="protein sequence ID" value="TPX42425.1"/>
    <property type="molecule type" value="Genomic_DNA"/>
</dbReference>
<evidence type="ECO:0000313" key="3">
    <source>
        <dbReference type="EMBL" id="TPX42425.1"/>
    </source>
</evidence>
<evidence type="ECO:0000256" key="2">
    <source>
        <dbReference type="SAM" id="SignalP"/>
    </source>
</evidence>
<feature type="compositionally biased region" description="Basic residues" evidence="1">
    <location>
        <begin position="698"/>
        <end position="710"/>
    </location>
</feature>
<dbReference type="VEuPathDB" id="FungiDB:SeMB42_g04947"/>
<dbReference type="AlphaFoldDB" id="A0A507CTJ5"/>
<feature type="region of interest" description="Disordered" evidence="1">
    <location>
        <begin position="685"/>
        <end position="725"/>
    </location>
</feature>
<dbReference type="Proteomes" id="UP000320475">
    <property type="component" value="Unassembled WGS sequence"/>
</dbReference>
<keyword evidence="2" id="KW-0732">Signal</keyword>
<feature type="region of interest" description="Disordered" evidence="1">
    <location>
        <begin position="625"/>
        <end position="644"/>
    </location>
</feature>
<gene>
    <name evidence="3" type="ORF">SeLEV6574_g05611</name>
</gene>
<evidence type="ECO:0000256" key="1">
    <source>
        <dbReference type="SAM" id="MobiDB-lite"/>
    </source>
</evidence>
<reference evidence="3 4" key="1">
    <citation type="journal article" date="2019" name="Sci. Rep.">
        <title>Comparative genomics of chytrid fungi reveal insights into the obligate biotrophic and pathogenic lifestyle of Synchytrium endobioticum.</title>
        <authorList>
            <person name="van de Vossenberg B.T.L.H."/>
            <person name="Warris S."/>
            <person name="Nguyen H.D.T."/>
            <person name="van Gent-Pelzer M.P.E."/>
            <person name="Joly D.L."/>
            <person name="van de Geest H.C."/>
            <person name="Bonants P.J.M."/>
            <person name="Smith D.S."/>
            <person name="Levesque C.A."/>
            <person name="van der Lee T.A.J."/>
        </authorList>
    </citation>
    <scope>NUCLEOTIDE SEQUENCE [LARGE SCALE GENOMIC DNA]</scope>
    <source>
        <strain evidence="3 4">LEV6574</strain>
    </source>
</reference>
<comment type="caution">
    <text evidence="3">The sequence shown here is derived from an EMBL/GenBank/DDBJ whole genome shotgun (WGS) entry which is preliminary data.</text>
</comment>
<proteinExistence type="predicted"/>
<evidence type="ECO:0000313" key="4">
    <source>
        <dbReference type="Proteomes" id="UP000320475"/>
    </source>
</evidence>
<sequence length="725" mass="81997">MSKHLIIALLLFRLFHHGFAGAHMGPPKATNAMLQYHTEVTDAIMKKHTEALRTERWKFEHLEDVDQKVLDLKGVITRAYSNYDARVVVPLIIDHIMKPVDPSFPSVDITNPAAEMSHAELEFRCEVLDLTALFSKIIHCQAMASILIVREALWQEMRERVHDAMFTPSPAIHYSPYRPIDWTSIILAAMSEILRAAKALHLLQDPSCYPVSSFLECDVLLAERDTLAKNLHQICRYSESLEHLFYNMLYYKMVAQRKQFIVIACLRFLEERQKLGSPSDQVWIDKIQKRIARKAQCMETFRRKFFDQKEILSVSYGEMAETFYSHLEHLTSEIAKLKEEIAVKDYHSRVDSVSKVRKIVEVTRRPLDFLLEGVCLPFEATLLFELLPGETSPALVLMAEYHLLFLWRCMQELSLLQWFETSYHITMNYGFTIAQVNGAMTKIADKAEYALSVFDAYKEATGGPGGQSNTPRISDEERGECLKLIFQGRNHLVDTWEDILKQNVDDYITFVGKAIADVENFYVPTDVDLLDYIQHVDGIPPQVHHLISAYPVPENLQPSYLKLATRLHRLVVDRLYKAATSSKLWNYLQLRSQVFAAYEDAARAVGLGTLPDMRGYSLGQVGSSSTLAARDQVSPNTGSASNCLTGHGRKHVVSAPTAFDAQGGILDPATSIHSGPYDSIEYGLGTQSRAVSEDGSRAGRRQNRRNRHAGGRSDVGPSGGFEHLE</sequence>
<feature type="signal peptide" evidence="2">
    <location>
        <begin position="1"/>
        <end position="20"/>
    </location>
</feature>
<name>A0A507CTJ5_9FUNG</name>
<feature type="chain" id="PRO_5021233327" evidence="2">
    <location>
        <begin position="21"/>
        <end position="725"/>
    </location>
</feature>
<organism evidence="3 4">
    <name type="scientific">Synchytrium endobioticum</name>
    <dbReference type="NCBI Taxonomy" id="286115"/>
    <lineage>
        <taxon>Eukaryota</taxon>
        <taxon>Fungi</taxon>
        <taxon>Fungi incertae sedis</taxon>
        <taxon>Chytridiomycota</taxon>
        <taxon>Chytridiomycota incertae sedis</taxon>
        <taxon>Chytridiomycetes</taxon>
        <taxon>Synchytriales</taxon>
        <taxon>Synchytriaceae</taxon>
        <taxon>Synchytrium</taxon>
    </lineage>
</organism>
<protein>
    <submittedName>
        <fullName evidence="3">Uncharacterized protein</fullName>
    </submittedName>
</protein>
<accession>A0A507CTJ5</accession>